<reference evidence="1" key="1">
    <citation type="submission" date="2013-11" db="EMBL/GenBank/DDBJ databases">
        <title>Microbial diversity, functional groups and degradation webs in Northern and Southern Mediterranean and Red Sea marine crude oil polluted sites.</title>
        <authorList>
            <person name="Daffonchio D."/>
            <person name="Mapelli F."/>
            <person name="Ferrer M."/>
            <person name="Richter M."/>
            <person name="Cherif A."/>
            <person name="Malkawi H.I."/>
            <person name="Yakimov M.M."/>
            <person name="Abdel-Fattah Y.R."/>
            <person name="Blaghen M."/>
            <person name="Golyshin P.N."/>
            <person name="Kalogerakis N."/>
            <person name="Boon N."/>
            <person name="Magagnini M."/>
            <person name="Fava F."/>
        </authorList>
    </citation>
    <scope>NUCLEOTIDE SEQUENCE</scope>
</reference>
<organism evidence="1">
    <name type="scientific">marine sediment metagenome</name>
    <dbReference type="NCBI Taxonomy" id="412755"/>
    <lineage>
        <taxon>unclassified sequences</taxon>
        <taxon>metagenomes</taxon>
        <taxon>ecological metagenomes</taxon>
    </lineage>
</organism>
<sequence length="34" mass="3708">MRQTPNLLVNKVVILALSDSITCPKIAPIVKVCE</sequence>
<accession>A0A1B6NWB4</accession>
<name>A0A1B6NWB4_9ZZZZ</name>
<proteinExistence type="predicted"/>
<comment type="caution">
    <text evidence="1">The sequence shown here is derived from an EMBL/GenBank/DDBJ whole genome shotgun (WGS) entry which is preliminary data.</text>
</comment>
<dbReference type="EMBL" id="AYSL01000425">
    <property type="protein sequence ID" value="KTF07631.1"/>
    <property type="molecule type" value="Genomic_DNA"/>
</dbReference>
<protein>
    <submittedName>
        <fullName evidence="1">Uncharacterized protein</fullName>
    </submittedName>
</protein>
<evidence type="ECO:0000313" key="1">
    <source>
        <dbReference type="EMBL" id="KTF07631.1"/>
    </source>
</evidence>
<gene>
    <name evidence="1" type="ORF">MGSAQ_000873</name>
</gene>
<dbReference type="AlphaFoldDB" id="A0A1B6NWB4"/>